<accession>A0A8J8T1J5</accession>
<dbReference type="EMBL" id="RRYP01010800">
    <property type="protein sequence ID" value="TNV78156.1"/>
    <property type="molecule type" value="Genomic_DNA"/>
</dbReference>
<proteinExistence type="predicted"/>
<evidence type="ECO:0000256" key="1">
    <source>
        <dbReference type="SAM" id="MobiDB-lite"/>
    </source>
</evidence>
<reference evidence="2" key="1">
    <citation type="submission" date="2019-06" db="EMBL/GenBank/DDBJ databases">
        <authorList>
            <person name="Zheng W."/>
        </authorList>
    </citation>
    <scope>NUCLEOTIDE SEQUENCE</scope>
    <source>
        <strain evidence="2">QDHG01</strain>
    </source>
</reference>
<evidence type="ECO:0000313" key="2">
    <source>
        <dbReference type="EMBL" id="TNV78156.1"/>
    </source>
</evidence>
<organism evidence="2 3">
    <name type="scientific">Halteria grandinella</name>
    <dbReference type="NCBI Taxonomy" id="5974"/>
    <lineage>
        <taxon>Eukaryota</taxon>
        <taxon>Sar</taxon>
        <taxon>Alveolata</taxon>
        <taxon>Ciliophora</taxon>
        <taxon>Intramacronucleata</taxon>
        <taxon>Spirotrichea</taxon>
        <taxon>Stichotrichia</taxon>
        <taxon>Sporadotrichida</taxon>
        <taxon>Halteriidae</taxon>
        <taxon>Halteria</taxon>
    </lineage>
</organism>
<sequence length="386" mass="43387">MADVLNSAAKLDTLNKSTVTLDNVRNSYQLNNSRNEPSKFKTARPFTTMGAGSSRNVRDMISVSSQSKRSLACQPIQASHTILANANKTQTSFDTKSTSAVTLTLNSRSSILHSRDGANKQLNHSTIDIPSRNTNDFDAPAKSEDRTAAKKKWGVDGYYVPDNNWMFDRIKTFWSKSKKENIIEYEARKKKEVPAPGMYTKIEDWSQNSKGRFTKSKRCTLIDQILAHKKQIGPGTYELPKYRIKGFVKQNTLKGQFIGEALFMGKETPGSKYNINYQSIEGKVPIARLMQPVDPKRAKSAETGIRPKKTKQPAPGSYDIAEAFRRSQFPHTNVLLITKPKPGRNGDFLEQLTRAKSAIPGVGKYKETERGYFILSKPPTSLKRRR</sequence>
<keyword evidence="3" id="KW-1185">Reference proteome</keyword>
<dbReference type="Proteomes" id="UP000785679">
    <property type="component" value="Unassembled WGS sequence"/>
</dbReference>
<dbReference type="OrthoDB" id="312193at2759"/>
<evidence type="ECO:0000313" key="3">
    <source>
        <dbReference type="Proteomes" id="UP000785679"/>
    </source>
</evidence>
<name>A0A8J8T1J5_HALGN</name>
<gene>
    <name evidence="2" type="ORF">FGO68_gene17627</name>
</gene>
<protein>
    <submittedName>
        <fullName evidence="2">Uncharacterized protein</fullName>
    </submittedName>
</protein>
<feature type="region of interest" description="Disordered" evidence="1">
    <location>
        <begin position="29"/>
        <end position="53"/>
    </location>
</feature>
<dbReference type="AlphaFoldDB" id="A0A8J8T1J5"/>
<comment type="caution">
    <text evidence="2">The sequence shown here is derived from an EMBL/GenBank/DDBJ whole genome shotgun (WGS) entry which is preliminary data.</text>
</comment>